<dbReference type="EC" id="2.1.1.-" evidence="4"/>
<dbReference type="Gene3D" id="3.40.50.150">
    <property type="entry name" value="Vaccinia Virus protein VP39"/>
    <property type="match status" value="1"/>
</dbReference>
<reference evidence="4 5" key="1">
    <citation type="submission" date="2019-02" db="EMBL/GenBank/DDBJ databases">
        <title>Deep-cultivation of Planctomycetes and their phenomic and genomic characterization uncovers novel biology.</title>
        <authorList>
            <person name="Wiegand S."/>
            <person name="Jogler M."/>
            <person name="Boedeker C."/>
            <person name="Pinto D."/>
            <person name="Vollmers J."/>
            <person name="Rivas-Marin E."/>
            <person name="Kohn T."/>
            <person name="Peeters S.H."/>
            <person name="Heuer A."/>
            <person name="Rast P."/>
            <person name="Oberbeckmann S."/>
            <person name="Bunk B."/>
            <person name="Jeske O."/>
            <person name="Meyerdierks A."/>
            <person name="Storesund J.E."/>
            <person name="Kallscheuer N."/>
            <person name="Luecker S."/>
            <person name="Lage O.M."/>
            <person name="Pohl T."/>
            <person name="Merkel B.J."/>
            <person name="Hornburger P."/>
            <person name="Mueller R.-W."/>
            <person name="Bruemmer F."/>
            <person name="Labrenz M."/>
            <person name="Spormann A.M."/>
            <person name="Op den Camp H."/>
            <person name="Overmann J."/>
            <person name="Amann R."/>
            <person name="Jetten M.S.M."/>
            <person name="Mascher T."/>
            <person name="Medema M.H."/>
            <person name="Devos D.P."/>
            <person name="Kaster A.-K."/>
            <person name="Ovreas L."/>
            <person name="Rohde M."/>
            <person name="Galperin M.Y."/>
            <person name="Jogler C."/>
        </authorList>
    </citation>
    <scope>NUCLEOTIDE SEQUENCE [LARGE SCALE GENOMIC DNA]</scope>
    <source>
        <strain evidence="4 5">I41</strain>
    </source>
</reference>
<dbReference type="SUPFAM" id="SSF53335">
    <property type="entry name" value="S-adenosyl-L-methionine-dependent methyltransferases"/>
    <property type="match status" value="1"/>
</dbReference>
<evidence type="ECO:0000256" key="2">
    <source>
        <dbReference type="ARBA" id="ARBA00022603"/>
    </source>
</evidence>
<accession>A0A517TTW9</accession>
<dbReference type="InterPro" id="IPR007213">
    <property type="entry name" value="Ppm1/Ppm2/Tcmp"/>
</dbReference>
<gene>
    <name evidence="4" type="ORF">I41_09880</name>
</gene>
<evidence type="ECO:0000313" key="5">
    <source>
        <dbReference type="Proteomes" id="UP000317909"/>
    </source>
</evidence>
<dbReference type="GO" id="GO:0032259">
    <property type="term" value="P:methylation"/>
    <property type="evidence" value="ECO:0007669"/>
    <property type="project" value="UniProtKB-KW"/>
</dbReference>
<dbReference type="InterPro" id="IPR011610">
    <property type="entry name" value="SAM_mthyl_Trfase_ML2640-like"/>
</dbReference>
<dbReference type="Proteomes" id="UP000317909">
    <property type="component" value="Chromosome"/>
</dbReference>
<dbReference type="AlphaFoldDB" id="A0A517TTW9"/>
<name>A0A517TTW9_9BACT</name>
<sequence length="530" mass="59208">MQKLRFDAAHETKLFDVTWDQDRATRLEPVEFTKLLREQVPVLEFVQWEIKEVDLGGAETMLPLNAQSTNQHFTHQAALLVLAADYTGGVALTSLLTGWPVLGVHPVASRYSVSMWLLKVEIKFLRPSVADLTVTAKIDPDVHERIQKRFFEGKTVVETINIEFRNGDVPVAEATATYFARQSDKLRAEGISTERVNTLYQLKLTSSAEMIAGVRARETGKLFDDPYAYHMAGQHGVAIANRFCDRTPQLGGMVAARTRHLDDALRSFVRAGGRQIVNVGVGWDMRAFRLNLPAGTTLYELDFPTTLEERRRRLAQQEVTERPGVARIEVPIDLRTMSLADVLADKVDLDQPIFLAWEGMSMYFSEEEVLAILEGMQPLLQHPDSLLWLDLVDREPVEAPERFPSAIQQFMRGMRVLGEPFTFGVDDADEFLRSAGLRCVEAVRSDFYLPEKDDPVYAVYQFCLAGKTSAIGESAPATYQAARFDAAKAGAATPHFAANGHARGHTNGKVVVAPINVDVQHLADMPRQPR</sequence>
<dbReference type="EMBL" id="CP036339">
    <property type="protein sequence ID" value="QDT71827.1"/>
    <property type="molecule type" value="Genomic_DNA"/>
</dbReference>
<keyword evidence="3 4" id="KW-0808">Transferase</keyword>
<dbReference type="SUPFAM" id="SSF54637">
    <property type="entry name" value="Thioesterase/thiol ester dehydrase-isomerase"/>
    <property type="match status" value="1"/>
</dbReference>
<keyword evidence="2 4" id="KW-0489">Methyltransferase</keyword>
<organism evidence="4 5">
    <name type="scientific">Lacipirellula limnantheis</name>
    <dbReference type="NCBI Taxonomy" id="2528024"/>
    <lineage>
        <taxon>Bacteria</taxon>
        <taxon>Pseudomonadati</taxon>
        <taxon>Planctomycetota</taxon>
        <taxon>Planctomycetia</taxon>
        <taxon>Pirellulales</taxon>
        <taxon>Lacipirellulaceae</taxon>
        <taxon>Lacipirellula</taxon>
    </lineage>
</organism>
<dbReference type="GO" id="GO:0008168">
    <property type="term" value="F:methyltransferase activity"/>
    <property type="evidence" value="ECO:0007669"/>
    <property type="project" value="UniProtKB-KW"/>
</dbReference>
<dbReference type="PANTHER" id="PTHR43619">
    <property type="entry name" value="S-ADENOSYL-L-METHIONINE-DEPENDENT METHYLTRANSFERASE YKTD-RELATED"/>
    <property type="match status" value="1"/>
</dbReference>
<dbReference type="InterPro" id="IPR029063">
    <property type="entry name" value="SAM-dependent_MTases_sf"/>
</dbReference>
<evidence type="ECO:0000256" key="1">
    <source>
        <dbReference type="ARBA" id="ARBA00008138"/>
    </source>
</evidence>
<protein>
    <submittedName>
        <fullName evidence="4">S-adenosyl-L-methionine-dependent methyltransferase</fullName>
        <ecNumber evidence="4">2.1.1.-</ecNumber>
    </submittedName>
</protein>
<dbReference type="PANTHER" id="PTHR43619:SF2">
    <property type="entry name" value="S-ADENOSYL-L-METHIONINE-DEPENDENT METHYLTRANSFERASES SUPERFAMILY PROTEIN"/>
    <property type="match status" value="1"/>
</dbReference>
<dbReference type="Gene3D" id="3.10.129.10">
    <property type="entry name" value="Hotdog Thioesterase"/>
    <property type="match status" value="1"/>
</dbReference>
<keyword evidence="5" id="KW-1185">Reference proteome</keyword>
<proteinExistence type="inferred from homology"/>
<evidence type="ECO:0000313" key="4">
    <source>
        <dbReference type="EMBL" id="QDT71827.1"/>
    </source>
</evidence>
<comment type="similarity">
    <text evidence="1">Belongs to the UPF0677 family.</text>
</comment>
<dbReference type="RefSeq" id="WP_168206695.1">
    <property type="nucleotide sequence ID" value="NZ_CP036339.1"/>
</dbReference>
<dbReference type="InterPro" id="IPR029069">
    <property type="entry name" value="HotDog_dom_sf"/>
</dbReference>
<dbReference type="KEGG" id="llh:I41_09880"/>
<dbReference type="NCBIfam" id="TIGR00027">
    <property type="entry name" value="mthyl_TIGR00027"/>
    <property type="match status" value="1"/>
</dbReference>
<dbReference type="Pfam" id="PF04072">
    <property type="entry name" value="LCM"/>
    <property type="match status" value="1"/>
</dbReference>
<evidence type="ECO:0000256" key="3">
    <source>
        <dbReference type="ARBA" id="ARBA00022679"/>
    </source>
</evidence>